<sequence length="753" mass="80998">MTLRASLQQRLVAPPACRCSRRHPAAAAATATAAPVLRRRTQRLVRASASAAWEEDSRPARPASRAQPSSLAEAKAALLYAVAGTDRGGDARALQRGMVEEAQVVVESMGSSEELDYEKLQGRWKLEYTTARDVLPLVAPQRLPAPLRVGRIWQEFSSLDQGVVQNVIEALPPAGLPLADGASLTLIVEAGWEPRTARSIALTFREAGFQEVRLSPGLQNLLASPILPRGWWNQQLLLALKQLSVRVPLVSRLPGTASNQQRPRGINYMLTFLDEDMLIGRAQGNGGSFIFTRDTEWEAEHGSAGQQAEQQQQQQQQPRVQAAPGTRVAVLERAELRPRGAQFLIQPSGVRALEAIFPELKQAVARHHLDHQCTRRFSHTGEVLYSSDNGSLTAAISDRGELISLPWHVLQRELADALPPGVLRTSHRFLRFAETADGVEAEFQTADGGSLRVEAGLLIGCDGSQSPVRQQLFDDGPPTFLRTAIWRAVRPLPANWPVEHGWCAWSSPPGAGKAVVMTATLRDGQVAWQAFQPWPVERLAEIGGGRREYVQDTGAPAAAEQQAAAGKSSGSSDWRAAGAERLQRALASVEGYPDVVVDLIAGTDPSAIVEHGQFCREPELCQEYARGRVALVGDAAHLATPILGMGCSLALEDACELGRAIGEHGVTPDALQAYQAVRVPAAGEVQAASVQLYKDLRAGQLKQPFDEFRFCIEHGFADRTFAPLAPTAAAVAAEPAAAVAAPAAAPAVEVQAS</sequence>
<dbReference type="STRING" id="3076.A0A2P6TGG9"/>
<feature type="region of interest" description="Disordered" evidence="5">
    <location>
        <begin position="550"/>
        <end position="574"/>
    </location>
</feature>
<evidence type="ECO:0000256" key="3">
    <source>
        <dbReference type="ARBA" id="ARBA00023002"/>
    </source>
</evidence>
<comment type="subcellular location">
    <subcellularLocation>
        <location evidence="1">Plastid</location>
    </subcellularLocation>
</comment>
<protein>
    <submittedName>
        <fullName evidence="8">Plastid-lipid-associated chloroplastic isoform X2</fullName>
    </submittedName>
</protein>
<evidence type="ECO:0000256" key="1">
    <source>
        <dbReference type="ARBA" id="ARBA00004474"/>
    </source>
</evidence>
<dbReference type="Proteomes" id="UP000239899">
    <property type="component" value="Unassembled WGS sequence"/>
</dbReference>
<gene>
    <name evidence="8" type="ORF">C2E21_7939</name>
</gene>
<evidence type="ECO:0000256" key="2">
    <source>
        <dbReference type="ARBA" id="ARBA00022640"/>
    </source>
</evidence>
<dbReference type="InterPro" id="IPR036188">
    <property type="entry name" value="FAD/NAD-bd_sf"/>
</dbReference>
<dbReference type="PANTHER" id="PTHR13789:SF309">
    <property type="entry name" value="PUTATIVE (AFU_ORTHOLOGUE AFUA_6G14510)-RELATED"/>
    <property type="match status" value="1"/>
</dbReference>
<keyword evidence="2" id="KW-0934">Plastid</keyword>
<evidence type="ECO:0000256" key="5">
    <source>
        <dbReference type="SAM" id="MobiDB-lite"/>
    </source>
</evidence>
<comment type="caution">
    <text evidence="8">The sequence shown here is derived from an EMBL/GenBank/DDBJ whole genome shotgun (WGS) entry which is preliminary data.</text>
</comment>
<feature type="domain" description="FAD-binding" evidence="6">
    <location>
        <begin position="619"/>
        <end position="685"/>
    </location>
</feature>
<evidence type="ECO:0000313" key="8">
    <source>
        <dbReference type="EMBL" id="PRW33218.1"/>
    </source>
</evidence>
<feature type="compositionally biased region" description="Low complexity" evidence="5">
    <location>
        <begin position="304"/>
        <end position="323"/>
    </location>
</feature>
<reference evidence="8 9" key="1">
    <citation type="journal article" date="2018" name="Plant J.">
        <title>Genome sequences of Chlorella sorokiniana UTEX 1602 and Micractinium conductrix SAG 241.80: implications to maltose excretion by a green alga.</title>
        <authorList>
            <person name="Arriola M.B."/>
            <person name="Velmurugan N."/>
            <person name="Zhang Y."/>
            <person name="Plunkett M.H."/>
            <person name="Hondzo H."/>
            <person name="Barney B.M."/>
        </authorList>
    </citation>
    <scope>NUCLEOTIDE SEQUENCE [LARGE SCALE GENOMIC DNA]</scope>
    <source>
        <strain evidence="9">UTEX 1602</strain>
    </source>
</reference>
<dbReference type="OrthoDB" id="550273at2759"/>
<dbReference type="EMBL" id="LHPG02000017">
    <property type="protein sequence ID" value="PRW33218.1"/>
    <property type="molecule type" value="Genomic_DNA"/>
</dbReference>
<evidence type="ECO:0000313" key="9">
    <source>
        <dbReference type="Proteomes" id="UP000239899"/>
    </source>
</evidence>
<dbReference type="Gene3D" id="3.50.50.60">
    <property type="entry name" value="FAD/NAD(P)-binding domain"/>
    <property type="match status" value="1"/>
</dbReference>
<evidence type="ECO:0000259" key="7">
    <source>
        <dbReference type="Pfam" id="PF04755"/>
    </source>
</evidence>
<accession>A0A2P6TGG9</accession>
<dbReference type="InterPro" id="IPR006843">
    <property type="entry name" value="PAP/fibrillin_dom"/>
</dbReference>
<dbReference type="GO" id="GO:0004497">
    <property type="term" value="F:monooxygenase activity"/>
    <property type="evidence" value="ECO:0007669"/>
    <property type="project" value="UniProtKB-KW"/>
</dbReference>
<organism evidence="8 9">
    <name type="scientific">Chlorella sorokiniana</name>
    <name type="common">Freshwater green alga</name>
    <dbReference type="NCBI Taxonomy" id="3076"/>
    <lineage>
        <taxon>Eukaryota</taxon>
        <taxon>Viridiplantae</taxon>
        <taxon>Chlorophyta</taxon>
        <taxon>core chlorophytes</taxon>
        <taxon>Trebouxiophyceae</taxon>
        <taxon>Chlorellales</taxon>
        <taxon>Chlorellaceae</taxon>
        <taxon>Chlorella clade</taxon>
        <taxon>Chlorella</taxon>
    </lineage>
</organism>
<evidence type="ECO:0000256" key="4">
    <source>
        <dbReference type="ARBA" id="ARBA00023033"/>
    </source>
</evidence>
<feature type="domain" description="Plastid lipid-associated protein/fibrillin conserved" evidence="7">
    <location>
        <begin position="73"/>
        <end position="290"/>
    </location>
</feature>
<evidence type="ECO:0000259" key="6">
    <source>
        <dbReference type="Pfam" id="PF01494"/>
    </source>
</evidence>
<proteinExistence type="predicted"/>
<feature type="region of interest" description="Disordered" evidence="5">
    <location>
        <begin position="300"/>
        <end position="324"/>
    </location>
</feature>
<name>A0A2P6TGG9_CHLSO</name>
<feature type="compositionally biased region" description="Low complexity" evidence="5">
    <location>
        <begin position="554"/>
        <end position="572"/>
    </location>
</feature>
<dbReference type="InterPro" id="IPR002938">
    <property type="entry name" value="FAD-bd"/>
</dbReference>
<feature type="region of interest" description="Disordered" evidence="5">
    <location>
        <begin position="48"/>
        <end position="69"/>
    </location>
</feature>
<keyword evidence="3" id="KW-0560">Oxidoreductase</keyword>
<dbReference type="SUPFAM" id="SSF51905">
    <property type="entry name" value="FAD/NAD(P)-binding domain"/>
    <property type="match status" value="1"/>
</dbReference>
<keyword evidence="9" id="KW-1185">Reference proteome</keyword>
<keyword evidence="4" id="KW-0503">Monooxygenase</keyword>
<dbReference type="Pfam" id="PF04755">
    <property type="entry name" value="PAP_fibrillin"/>
    <property type="match status" value="1"/>
</dbReference>
<dbReference type="GO" id="GO:0009536">
    <property type="term" value="C:plastid"/>
    <property type="evidence" value="ECO:0007669"/>
    <property type="project" value="UniProtKB-SubCell"/>
</dbReference>
<dbReference type="PANTHER" id="PTHR13789">
    <property type="entry name" value="MONOOXYGENASE"/>
    <property type="match status" value="1"/>
</dbReference>
<feature type="domain" description="FAD-binding" evidence="6">
    <location>
        <begin position="421"/>
        <end position="499"/>
    </location>
</feature>
<dbReference type="AlphaFoldDB" id="A0A2P6TGG9"/>
<dbReference type="Pfam" id="PF01494">
    <property type="entry name" value="FAD_binding_3"/>
    <property type="match status" value="2"/>
</dbReference>
<dbReference type="InterPro" id="IPR050493">
    <property type="entry name" value="FAD-dep_Monooxygenase_BioMet"/>
</dbReference>
<dbReference type="GO" id="GO:0071949">
    <property type="term" value="F:FAD binding"/>
    <property type="evidence" value="ECO:0007669"/>
    <property type="project" value="InterPro"/>
</dbReference>